<name>A0A7X0MCC8_9HYPH</name>
<gene>
    <name evidence="1" type="ORF">GGD46_002727</name>
</gene>
<evidence type="ECO:0000313" key="1">
    <source>
        <dbReference type="EMBL" id="MBB6485439.1"/>
    </source>
</evidence>
<reference evidence="1 2" key="1">
    <citation type="submission" date="2020-08" db="EMBL/GenBank/DDBJ databases">
        <title>Genomic Encyclopedia of Type Strains, Phase IV (KMG-V): Genome sequencing to study the core and pangenomes of soil and plant-associated prokaryotes.</title>
        <authorList>
            <person name="Whitman W."/>
        </authorList>
    </citation>
    <scope>NUCLEOTIDE SEQUENCE [LARGE SCALE GENOMIC DNA]</scope>
    <source>
        <strain evidence="1 2">SEMIA 4060</strain>
    </source>
</reference>
<dbReference type="EMBL" id="JACHBG010000005">
    <property type="protein sequence ID" value="MBB6485439.1"/>
    <property type="molecule type" value="Genomic_DNA"/>
</dbReference>
<accession>A0A7X0MCC8</accession>
<evidence type="ECO:0000313" key="2">
    <source>
        <dbReference type="Proteomes" id="UP000565576"/>
    </source>
</evidence>
<dbReference type="RefSeq" id="WP_184704528.1">
    <property type="nucleotide sequence ID" value="NZ_JACHBG010000005.1"/>
</dbReference>
<dbReference type="Proteomes" id="UP000565576">
    <property type="component" value="Unassembled WGS sequence"/>
</dbReference>
<comment type="caution">
    <text evidence="1">The sequence shown here is derived from an EMBL/GenBank/DDBJ whole genome shotgun (WGS) entry which is preliminary data.</text>
</comment>
<sequence length="64" mass="6764">MIELAGGISGLSLAIGVASGLNLFVPIATRHSNKREAAILFSELKTFGLGRKVQQHKTLVNVSC</sequence>
<protein>
    <submittedName>
        <fullName evidence="1">Uncharacterized protein</fullName>
    </submittedName>
</protein>
<proteinExistence type="predicted"/>
<dbReference type="AlphaFoldDB" id="A0A7X0MCC8"/>
<organism evidence="1 2">
    <name type="scientific">Rhizobium lusitanum</name>
    <dbReference type="NCBI Taxonomy" id="293958"/>
    <lineage>
        <taxon>Bacteria</taxon>
        <taxon>Pseudomonadati</taxon>
        <taxon>Pseudomonadota</taxon>
        <taxon>Alphaproteobacteria</taxon>
        <taxon>Hyphomicrobiales</taxon>
        <taxon>Rhizobiaceae</taxon>
        <taxon>Rhizobium/Agrobacterium group</taxon>
        <taxon>Rhizobium</taxon>
    </lineage>
</organism>